<dbReference type="EMBL" id="JBFOLK010000001">
    <property type="protein sequence ID" value="KAL2541365.1"/>
    <property type="molecule type" value="Genomic_DNA"/>
</dbReference>
<gene>
    <name evidence="1" type="ORF">Adt_02343</name>
</gene>
<organism evidence="1 2">
    <name type="scientific">Abeliophyllum distichum</name>
    <dbReference type="NCBI Taxonomy" id="126358"/>
    <lineage>
        <taxon>Eukaryota</taxon>
        <taxon>Viridiplantae</taxon>
        <taxon>Streptophyta</taxon>
        <taxon>Embryophyta</taxon>
        <taxon>Tracheophyta</taxon>
        <taxon>Spermatophyta</taxon>
        <taxon>Magnoliopsida</taxon>
        <taxon>eudicotyledons</taxon>
        <taxon>Gunneridae</taxon>
        <taxon>Pentapetalae</taxon>
        <taxon>asterids</taxon>
        <taxon>lamiids</taxon>
        <taxon>Lamiales</taxon>
        <taxon>Oleaceae</taxon>
        <taxon>Forsythieae</taxon>
        <taxon>Abeliophyllum</taxon>
    </lineage>
</organism>
<reference evidence="2" key="1">
    <citation type="submission" date="2024-07" db="EMBL/GenBank/DDBJ databases">
        <title>Two chromosome-level genome assemblies of Korean endemic species Abeliophyllum distichum and Forsythia ovata (Oleaceae).</title>
        <authorList>
            <person name="Jang H."/>
        </authorList>
    </citation>
    <scope>NUCLEOTIDE SEQUENCE [LARGE SCALE GENOMIC DNA]</scope>
</reference>
<comment type="caution">
    <text evidence="1">The sequence shown here is derived from an EMBL/GenBank/DDBJ whole genome shotgun (WGS) entry which is preliminary data.</text>
</comment>
<evidence type="ECO:0000313" key="1">
    <source>
        <dbReference type="EMBL" id="KAL2541365.1"/>
    </source>
</evidence>
<sequence>MLPMINCSRLIATSEETHDILSNNTPTRGSSFNARTFQRRYLRSRASSTGTRPPCSLLLPWSTASLKGLSHWDSATKQLALPMEHNFAQGPLPLGLGYQAACSSHGTQLRLRASPTGTRPPSSLLLPWSTASLKGLSHWDSATLQLAPPMEHSFAQGSLPLGLGHQAACSSHGAQLRSRASPTGTRPPCSLLLPWSTTSLKGLSHWDSATLQLAPPMEHSFTQGPLPHTMKNKTRRPHKCTARTLWDLIYLPEFKSRFKIT</sequence>
<protein>
    <submittedName>
        <fullName evidence="1">Uncharacterized protein</fullName>
    </submittedName>
</protein>
<keyword evidence="2" id="KW-1185">Reference proteome</keyword>
<dbReference type="AlphaFoldDB" id="A0ABD1VVD3"/>
<name>A0ABD1VVD3_9LAMI</name>
<evidence type="ECO:0000313" key="2">
    <source>
        <dbReference type="Proteomes" id="UP001604336"/>
    </source>
</evidence>
<accession>A0ABD1VVD3</accession>
<proteinExistence type="predicted"/>
<dbReference type="Proteomes" id="UP001604336">
    <property type="component" value="Unassembled WGS sequence"/>
</dbReference>